<organism evidence="2 3">
    <name type="scientific">Dibothriocephalus latus</name>
    <name type="common">Fish tapeworm</name>
    <name type="synonym">Diphyllobothrium latum</name>
    <dbReference type="NCBI Taxonomy" id="60516"/>
    <lineage>
        <taxon>Eukaryota</taxon>
        <taxon>Metazoa</taxon>
        <taxon>Spiralia</taxon>
        <taxon>Lophotrochozoa</taxon>
        <taxon>Platyhelminthes</taxon>
        <taxon>Cestoda</taxon>
        <taxon>Eucestoda</taxon>
        <taxon>Diphyllobothriidea</taxon>
        <taxon>Diphyllobothriidae</taxon>
        <taxon>Dibothriocephalus</taxon>
    </lineage>
</organism>
<evidence type="ECO:0000313" key="3">
    <source>
        <dbReference type="Proteomes" id="UP000281553"/>
    </source>
</evidence>
<dbReference type="AlphaFoldDB" id="A0A3P7NAV8"/>
<evidence type="ECO:0000256" key="1">
    <source>
        <dbReference type="SAM" id="MobiDB-lite"/>
    </source>
</evidence>
<name>A0A3P7NAV8_DIBLA</name>
<proteinExistence type="predicted"/>
<sequence>MESLSYGSNAKMSEVAGEGLITMEELGGSIKSNLDRVDNHIPPTYHDIQENTKPLEKLDQDSISPMHRNLMQNCVSKLKEQ</sequence>
<gene>
    <name evidence="2" type="ORF">DILT_LOCUS16018</name>
</gene>
<protein>
    <submittedName>
        <fullName evidence="2">Uncharacterized protein</fullName>
    </submittedName>
</protein>
<accession>A0A3P7NAV8</accession>
<evidence type="ECO:0000313" key="2">
    <source>
        <dbReference type="EMBL" id="VDN32628.1"/>
    </source>
</evidence>
<dbReference type="Proteomes" id="UP000281553">
    <property type="component" value="Unassembled WGS sequence"/>
</dbReference>
<keyword evidence="3" id="KW-1185">Reference proteome</keyword>
<reference evidence="2 3" key="1">
    <citation type="submission" date="2018-11" db="EMBL/GenBank/DDBJ databases">
        <authorList>
            <consortium name="Pathogen Informatics"/>
        </authorList>
    </citation>
    <scope>NUCLEOTIDE SEQUENCE [LARGE SCALE GENOMIC DNA]</scope>
</reference>
<feature type="region of interest" description="Disordered" evidence="1">
    <location>
        <begin position="34"/>
        <end position="54"/>
    </location>
</feature>
<dbReference type="EMBL" id="UYRU01082451">
    <property type="protein sequence ID" value="VDN32628.1"/>
    <property type="molecule type" value="Genomic_DNA"/>
</dbReference>